<dbReference type="RefSeq" id="WP_206721212.1">
    <property type="nucleotide sequence ID" value="NZ_CP071090.1"/>
</dbReference>
<dbReference type="Gene3D" id="2.120.10.30">
    <property type="entry name" value="TolB, C-terminal domain"/>
    <property type="match status" value="1"/>
</dbReference>
<dbReference type="SUPFAM" id="SSF75011">
    <property type="entry name" value="3-carboxy-cis,cis-mucoante lactonizing enzyme"/>
    <property type="match status" value="1"/>
</dbReference>
<sequence>MRFASFHPLRDGVLVLAAAVLAVPAVSAAGNSWDCSDSNNYVRRNLVADEAGKAEHVDPELINPWGIAFNPFGAVWISDNGTGFSTLYDGNGIKQSLVVTIPSPPGDTEKGKPTGIVFNGSNDFVISQGAASGPARFIFATEQGTLAAWAPNVDPTHALLIPGTVGSGAIYKGLALAGNGMGLHLYATDFHNAKIDVFNSSFAPVRLSGSFTDPNIPKGFAPFGIQNINGSIFVTYAKQDADREDDVAGAGFGYVSIFDTNGKFVRRLVSKGKLNAPWGLALAPATFGKFGSHLLVGNFGDGRINAYDLIEGDFEGTLRLANGSIFQVDGLWGLSFGNGVSAQPTDTLFFTAGPGDEMHGLYGRLDLKPGCSPGFAPTGLVPAPESE</sequence>
<feature type="chain" id="PRO_5046602025" evidence="1">
    <location>
        <begin position="29"/>
        <end position="387"/>
    </location>
</feature>
<gene>
    <name evidence="2" type="ORF">JY651_30490</name>
</gene>
<name>A0ABX7NU22_9BACT</name>
<accession>A0ABX7NU22</accession>
<reference evidence="2 3" key="1">
    <citation type="submission" date="2021-02" db="EMBL/GenBank/DDBJ databases">
        <title>De Novo genome assembly of isolated myxobacteria.</title>
        <authorList>
            <person name="Stevens D.C."/>
        </authorList>
    </citation>
    <scope>NUCLEOTIDE SEQUENCE [LARGE SCALE GENOMIC DNA]</scope>
    <source>
        <strain evidence="3">SCPEA02</strain>
    </source>
</reference>
<dbReference type="NCBIfam" id="TIGR03118">
    <property type="entry name" value="PEPCTERM_chp_1"/>
    <property type="match status" value="1"/>
</dbReference>
<feature type="signal peptide" evidence="1">
    <location>
        <begin position="1"/>
        <end position="28"/>
    </location>
</feature>
<evidence type="ECO:0000313" key="3">
    <source>
        <dbReference type="Proteomes" id="UP000662747"/>
    </source>
</evidence>
<proteinExistence type="predicted"/>
<evidence type="ECO:0000256" key="1">
    <source>
        <dbReference type="SAM" id="SignalP"/>
    </source>
</evidence>
<dbReference type="InterPro" id="IPR017549">
    <property type="entry name" value="APMV_L690"/>
</dbReference>
<dbReference type="InterPro" id="IPR011042">
    <property type="entry name" value="6-blade_b-propeller_TolB-like"/>
</dbReference>
<keyword evidence="1" id="KW-0732">Signal</keyword>
<protein>
    <submittedName>
        <fullName evidence="2">TIGR03118 family protein</fullName>
    </submittedName>
</protein>
<evidence type="ECO:0000313" key="2">
    <source>
        <dbReference type="EMBL" id="QSQ19628.1"/>
    </source>
</evidence>
<organism evidence="2 3">
    <name type="scientific">Pyxidicoccus parkwayensis</name>
    <dbReference type="NCBI Taxonomy" id="2813578"/>
    <lineage>
        <taxon>Bacteria</taxon>
        <taxon>Pseudomonadati</taxon>
        <taxon>Myxococcota</taxon>
        <taxon>Myxococcia</taxon>
        <taxon>Myxococcales</taxon>
        <taxon>Cystobacterineae</taxon>
        <taxon>Myxococcaceae</taxon>
        <taxon>Pyxidicoccus</taxon>
    </lineage>
</organism>
<keyword evidence="3" id="KW-1185">Reference proteome</keyword>
<dbReference type="Proteomes" id="UP000662747">
    <property type="component" value="Chromosome"/>
</dbReference>
<dbReference type="EMBL" id="CP071090">
    <property type="protein sequence ID" value="QSQ19628.1"/>
    <property type="molecule type" value="Genomic_DNA"/>
</dbReference>